<evidence type="ECO:0000256" key="4">
    <source>
        <dbReference type="ARBA" id="ARBA00029447"/>
    </source>
</evidence>
<keyword evidence="2" id="KW-1003">Cell membrane</keyword>
<keyword evidence="6" id="KW-0812">Transmembrane</keyword>
<dbReference type="SUPFAM" id="SSF158472">
    <property type="entry name" value="HAMP domain-like"/>
    <property type="match status" value="1"/>
</dbReference>
<comment type="similarity">
    <text evidence="4">Belongs to the methyl-accepting chemotaxis (MCP) protein family.</text>
</comment>
<dbReference type="Gene3D" id="6.10.340.10">
    <property type="match status" value="1"/>
</dbReference>
<protein>
    <submittedName>
        <fullName evidence="10">Methyl-accepting chemotaxis protein</fullName>
    </submittedName>
</protein>
<dbReference type="InterPro" id="IPR004089">
    <property type="entry name" value="MCPsignal_dom"/>
</dbReference>
<dbReference type="PRINTS" id="PR00260">
    <property type="entry name" value="CHEMTRNSDUCR"/>
</dbReference>
<dbReference type="GO" id="GO:0006935">
    <property type="term" value="P:chemotaxis"/>
    <property type="evidence" value="ECO:0007669"/>
    <property type="project" value="InterPro"/>
</dbReference>
<dbReference type="SMART" id="SM00304">
    <property type="entry name" value="HAMP"/>
    <property type="match status" value="1"/>
</dbReference>
<dbReference type="SUPFAM" id="SSF58104">
    <property type="entry name" value="Methyl-accepting chemotaxis protein (MCP) signaling domain"/>
    <property type="match status" value="1"/>
</dbReference>
<dbReference type="GO" id="GO:0005886">
    <property type="term" value="C:plasma membrane"/>
    <property type="evidence" value="ECO:0007669"/>
    <property type="project" value="UniProtKB-SubCell"/>
</dbReference>
<keyword evidence="6" id="KW-1133">Transmembrane helix</keyword>
<feature type="domain" description="T-SNARE coiled-coil homology" evidence="8">
    <location>
        <begin position="598"/>
        <end position="652"/>
    </location>
</feature>
<gene>
    <name evidence="10" type="ORF">ABS361_16670</name>
</gene>
<dbReference type="RefSeq" id="WP_407048796.1">
    <property type="nucleotide sequence ID" value="NZ_CP158568.1"/>
</dbReference>
<dbReference type="Pfam" id="PF00672">
    <property type="entry name" value="HAMP"/>
    <property type="match status" value="1"/>
</dbReference>
<keyword evidence="6" id="KW-0472">Membrane</keyword>
<evidence type="ECO:0000259" key="9">
    <source>
        <dbReference type="PROSITE" id="PS50885"/>
    </source>
</evidence>
<dbReference type="PROSITE" id="PS50111">
    <property type="entry name" value="CHEMOTAXIS_TRANSDUC_2"/>
    <property type="match status" value="1"/>
</dbReference>
<dbReference type="GO" id="GO:0007165">
    <property type="term" value="P:signal transduction"/>
    <property type="evidence" value="ECO:0007669"/>
    <property type="project" value="UniProtKB-KW"/>
</dbReference>
<dbReference type="InterPro" id="IPR000727">
    <property type="entry name" value="T_SNARE_dom"/>
</dbReference>
<evidence type="ECO:0000259" key="7">
    <source>
        <dbReference type="PROSITE" id="PS50111"/>
    </source>
</evidence>
<feature type="domain" description="HAMP" evidence="9">
    <location>
        <begin position="344"/>
        <end position="397"/>
    </location>
</feature>
<dbReference type="PROSITE" id="PS50885">
    <property type="entry name" value="HAMP"/>
    <property type="match status" value="1"/>
</dbReference>
<dbReference type="EMBL" id="CP158568">
    <property type="protein sequence ID" value="XBY43694.1"/>
    <property type="molecule type" value="Genomic_DNA"/>
</dbReference>
<dbReference type="PANTHER" id="PTHR32089:SF112">
    <property type="entry name" value="LYSOZYME-LIKE PROTEIN-RELATED"/>
    <property type="match status" value="1"/>
</dbReference>
<accession>A0AAU7X6L1</accession>
<feature type="transmembrane region" description="Helical" evidence="6">
    <location>
        <begin position="327"/>
        <end position="347"/>
    </location>
</feature>
<dbReference type="InterPro" id="IPR004090">
    <property type="entry name" value="Chemotax_Me-accpt_rcpt"/>
</dbReference>
<feature type="domain" description="Methyl-accepting transducer" evidence="7">
    <location>
        <begin position="438"/>
        <end position="674"/>
    </location>
</feature>
<dbReference type="Gene3D" id="1.10.287.950">
    <property type="entry name" value="Methyl-accepting chemotaxis protein"/>
    <property type="match status" value="1"/>
</dbReference>
<evidence type="ECO:0000313" key="10">
    <source>
        <dbReference type="EMBL" id="XBY43694.1"/>
    </source>
</evidence>
<sequence>MKSLSVASVLRFALIGLALALAIDLGRGAQSSWSRLVMARETMEITTVSTQLFNAFQNVRLDRGNTYRELMSDKTGITPLTERLRTAGNAGYVGAIVALKAASIPERDTLVAELEANHTRLLALQAETNTAMAGAKTQARIDLAARWQAEMTSQIESLTKLSESLGLRIKLRDPVVDTLLAVKDAALDARNNAGDATLLISNATSGVKLPADAASKFYLSLGAARAALKDVRGVLRGLPISTGLEAALADLDRHYSGKDFQDKQLRQFQALSASEKPPLDTAQWGEAYLAALGSIAKVATEALAQAEFHAATEASAARRDFFVQSGLLALGILFAGAMLFVVGRRVITPLAVLRERMEQLAIGRLDIEAPYTERSDEIGALGQTMALFRANMEEAERLRGARADQERDAAAARRREMLALADQFDHAVGQTVAVVSDAAHQLQTAAQVLSSTAERTSQQSMAVAAASEQASANVASVAGATEELASSVTEIARRVEVSSTIARAAVREIDETNSRVAGLGQAADRVGSIVTLIEDIASKTNLLALNATIEAARAGAAGKGFAVVAAEVKQLADQTTKATGDIGAQIQAMQSASLGAAEAITGIGETIQRMNDIAGDVAAAVDGQGQATAEIARNVSEAAQGTSDVSGNIAGVTEAAAHASKASADVLASASHLSRQASALSAQVADFLARVRAA</sequence>
<proteinExistence type="inferred from homology"/>
<evidence type="ECO:0000259" key="8">
    <source>
        <dbReference type="PROSITE" id="PS50192"/>
    </source>
</evidence>
<dbReference type="Pfam" id="PF00015">
    <property type="entry name" value="MCPsignal"/>
    <property type="match status" value="1"/>
</dbReference>
<evidence type="ECO:0000256" key="6">
    <source>
        <dbReference type="SAM" id="Phobius"/>
    </source>
</evidence>
<dbReference type="PROSITE" id="PS50192">
    <property type="entry name" value="T_SNARE"/>
    <property type="match status" value="1"/>
</dbReference>
<dbReference type="AlphaFoldDB" id="A0AAU7X6L1"/>
<name>A0AAU7X6L1_9HYPH</name>
<keyword evidence="3 5" id="KW-0807">Transducer</keyword>
<dbReference type="KEGG" id="mflg:ABS361_16670"/>
<keyword evidence="2" id="KW-0997">Cell inner membrane</keyword>
<organism evidence="10">
    <name type="scientific">Methyloraptor flagellatus</name>
    <dbReference type="NCBI Taxonomy" id="3162530"/>
    <lineage>
        <taxon>Bacteria</taxon>
        <taxon>Pseudomonadati</taxon>
        <taxon>Pseudomonadota</taxon>
        <taxon>Alphaproteobacteria</taxon>
        <taxon>Hyphomicrobiales</taxon>
        <taxon>Ancalomicrobiaceae</taxon>
        <taxon>Methyloraptor</taxon>
    </lineage>
</organism>
<evidence type="ECO:0000256" key="5">
    <source>
        <dbReference type="PROSITE-ProRule" id="PRU00284"/>
    </source>
</evidence>
<reference evidence="10" key="1">
    <citation type="submission" date="2024-06" db="EMBL/GenBank/DDBJ databases">
        <title>Methylostella associata gen. nov., sp. nov., a novel Ancalomicrobiaceae-affiliated facultatively methylotrophic bacteria that feed on methanotrophs of the genus Methylococcus.</title>
        <authorList>
            <person name="Saltykova V."/>
            <person name="Danilova O.V."/>
            <person name="Oshkin I.Y."/>
            <person name="Belova S.E."/>
            <person name="Pimenov N.V."/>
            <person name="Dedysh S.N."/>
        </authorList>
    </citation>
    <scope>NUCLEOTIDE SEQUENCE</scope>
    <source>
        <strain evidence="10">S20</strain>
    </source>
</reference>
<dbReference type="InterPro" id="IPR003660">
    <property type="entry name" value="HAMP_dom"/>
</dbReference>
<dbReference type="GO" id="GO:0004888">
    <property type="term" value="F:transmembrane signaling receptor activity"/>
    <property type="evidence" value="ECO:0007669"/>
    <property type="project" value="InterPro"/>
</dbReference>
<evidence type="ECO:0000256" key="2">
    <source>
        <dbReference type="ARBA" id="ARBA00022519"/>
    </source>
</evidence>
<evidence type="ECO:0000256" key="1">
    <source>
        <dbReference type="ARBA" id="ARBA00004429"/>
    </source>
</evidence>
<comment type="subcellular location">
    <subcellularLocation>
        <location evidence="1">Cell inner membrane</location>
        <topology evidence="1">Multi-pass membrane protein</topology>
    </subcellularLocation>
</comment>
<dbReference type="PANTHER" id="PTHR32089">
    <property type="entry name" value="METHYL-ACCEPTING CHEMOTAXIS PROTEIN MCPB"/>
    <property type="match status" value="1"/>
</dbReference>
<evidence type="ECO:0000256" key="3">
    <source>
        <dbReference type="ARBA" id="ARBA00023224"/>
    </source>
</evidence>
<dbReference type="SMART" id="SM00283">
    <property type="entry name" value="MA"/>
    <property type="match status" value="1"/>
</dbReference>